<accession>A0ABQ3XEA3</accession>
<dbReference type="EMBL" id="BOMG01000063">
    <property type="protein sequence ID" value="GID56793.1"/>
    <property type="molecule type" value="Genomic_DNA"/>
</dbReference>
<feature type="transmembrane region" description="Helical" evidence="1">
    <location>
        <begin position="35"/>
        <end position="54"/>
    </location>
</feature>
<reference evidence="3 4" key="1">
    <citation type="submission" date="2021-01" db="EMBL/GenBank/DDBJ databases">
        <title>Whole genome shotgun sequence of Actinoplanes couchii NBRC 106145.</title>
        <authorList>
            <person name="Komaki H."/>
            <person name="Tamura T."/>
        </authorList>
    </citation>
    <scope>NUCLEOTIDE SEQUENCE [LARGE SCALE GENOMIC DNA]</scope>
    <source>
        <strain evidence="3 4">NBRC 106145</strain>
    </source>
</reference>
<dbReference type="RefSeq" id="WP_203798738.1">
    <property type="nucleotide sequence ID" value="NZ_BAAAQE010000108.1"/>
</dbReference>
<gene>
    <name evidence="3" type="ORF">Aco03nite_051970</name>
</gene>
<feature type="transmembrane region" description="Helical" evidence="1">
    <location>
        <begin position="253"/>
        <end position="271"/>
    </location>
</feature>
<dbReference type="InterPro" id="IPR043128">
    <property type="entry name" value="Rev_trsase/Diguanyl_cyclase"/>
</dbReference>
<protein>
    <recommendedName>
        <fullName evidence="2">GGDEF domain-containing protein</fullName>
    </recommendedName>
</protein>
<dbReference type="InterPro" id="IPR000160">
    <property type="entry name" value="GGDEF_dom"/>
</dbReference>
<evidence type="ECO:0000256" key="1">
    <source>
        <dbReference type="SAM" id="Phobius"/>
    </source>
</evidence>
<dbReference type="NCBIfam" id="TIGR00254">
    <property type="entry name" value="GGDEF"/>
    <property type="match status" value="1"/>
</dbReference>
<organism evidence="3 4">
    <name type="scientific">Actinoplanes couchii</name>
    <dbReference type="NCBI Taxonomy" id="403638"/>
    <lineage>
        <taxon>Bacteria</taxon>
        <taxon>Bacillati</taxon>
        <taxon>Actinomycetota</taxon>
        <taxon>Actinomycetes</taxon>
        <taxon>Micromonosporales</taxon>
        <taxon>Micromonosporaceae</taxon>
        <taxon>Actinoplanes</taxon>
    </lineage>
</organism>
<dbReference type="InterPro" id="IPR029787">
    <property type="entry name" value="Nucleotide_cyclase"/>
</dbReference>
<dbReference type="PANTHER" id="PTHR46663:SF2">
    <property type="entry name" value="GGDEF DOMAIN-CONTAINING PROTEIN"/>
    <property type="match status" value="1"/>
</dbReference>
<dbReference type="InterPro" id="IPR052163">
    <property type="entry name" value="DGC-Regulatory_Protein"/>
</dbReference>
<keyword evidence="4" id="KW-1185">Reference proteome</keyword>
<evidence type="ECO:0000259" key="2">
    <source>
        <dbReference type="PROSITE" id="PS50887"/>
    </source>
</evidence>
<feature type="transmembrane region" description="Helical" evidence="1">
    <location>
        <begin position="66"/>
        <end position="86"/>
    </location>
</feature>
<feature type="transmembrane region" description="Helical" evidence="1">
    <location>
        <begin position="192"/>
        <end position="212"/>
    </location>
</feature>
<feature type="transmembrane region" description="Helical" evidence="1">
    <location>
        <begin position="277"/>
        <end position="298"/>
    </location>
</feature>
<proteinExistence type="predicted"/>
<dbReference type="PANTHER" id="PTHR46663">
    <property type="entry name" value="DIGUANYLATE CYCLASE DGCT-RELATED"/>
    <property type="match status" value="1"/>
</dbReference>
<comment type="caution">
    <text evidence="3">The sequence shown here is derived from an EMBL/GenBank/DDBJ whole genome shotgun (WGS) entry which is preliminary data.</text>
</comment>
<dbReference type="CDD" id="cd01949">
    <property type="entry name" value="GGDEF"/>
    <property type="match status" value="1"/>
</dbReference>
<dbReference type="Proteomes" id="UP000612282">
    <property type="component" value="Unassembled WGS sequence"/>
</dbReference>
<feature type="transmembrane region" description="Helical" evidence="1">
    <location>
        <begin position="127"/>
        <end position="147"/>
    </location>
</feature>
<feature type="domain" description="GGDEF" evidence="2">
    <location>
        <begin position="342"/>
        <end position="474"/>
    </location>
</feature>
<feature type="transmembrane region" description="Helical" evidence="1">
    <location>
        <begin position="101"/>
        <end position="118"/>
    </location>
</feature>
<evidence type="ECO:0000313" key="4">
    <source>
        <dbReference type="Proteomes" id="UP000612282"/>
    </source>
</evidence>
<keyword evidence="1" id="KW-0812">Transmembrane</keyword>
<sequence>MGRRAIEVLRGLVAALGLGVAVVHLTGLGDTAPPVVTAGLTLGVYFGATLLLLLRAILIPARATAWAWIGAGLCAYSSGTAYSWVYTWDGAVLPFPSLSDVAWLTFYPLAYTGILAFLREQNPPRRILLDGAIAGFGGAAVFSILVVDVLIDPAETGGLARWIALAYPLGDALLLGTMLARMAVGVWTGPPSLLISGGFGAFIAADTGYVIMIANGTYRPGSSINLLYVLGLALLGQAAWAQPRIQPGTSDRNPLGISVVFAFGALGALLYGTRARLSITTIVLAGLTLAAVVLRTVVSIRELEAAGHVRHLEARRDPLTGLANRRAVMEHLDALLARPSPPPVALLLLDLDRFKYVNDTFGHPVGDRLLELASQRLAECTRADDVLARLGGDEFVVVLSGAHLDEDTPSLVASRIRERLSELFPIEGADISIDVSIGIARHTGGDANVLLQQADIAMYEAKRAGGGHAFFNSRLTPPVPPILAER</sequence>
<feature type="transmembrane region" description="Helical" evidence="1">
    <location>
        <begin position="159"/>
        <end position="180"/>
    </location>
</feature>
<name>A0ABQ3XEA3_9ACTN</name>
<keyword evidence="1" id="KW-1133">Transmembrane helix</keyword>
<dbReference type="SUPFAM" id="SSF55073">
    <property type="entry name" value="Nucleotide cyclase"/>
    <property type="match status" value="1"/>
</dbReference>
<dbReference type="Gene3D" id="3.30.70.270">
    <property type="match status" value="1"/>
</dbReference>
<dbReference type="Pfam" id="PF00990">
    <property type="entry name" value="GGDEF"/>
    <property type="match status" value="1"/>
</dbReference>
<keyword evidence="1" id="KW-0472">Membrane</keyword>
<feature type="transmembrane region" description="Helical" evidence="1">
    <location>
        <begin position="12"/>
        <end position="29"/>
    </location>
</feature>
<feature type="transmembrane region" description="Helical" evidence="1">
    <location>
        <begin position="224"/>
        <end position="241"/>
    </location>
</feature>
<dbReference type="PROSITE" id="PS50887">
    <property type="entry name" value="GGDEF"/>
    <property type="match status" value="1"/>
</dbReference>
<dbReference type="SMART" id="SM00267">
    <property type="entry name" value="GGDEF"/>
    <property type="match status" value="1"/>
</dbReference>
<evidence type="ECO:0000313" key="3">
    <source>
        <dbReference type="EMBL" id="GID56793.1"/>
    </source>
</evidence>